<dbReference type="InterPro" id="IPR011335">
    <property type="entry name" value="Restrct_endonuc-II-like"/>
</dbReference>
<sequence>MFDITVDTREVNAKSNAALIPDLKDLGLSVDKQQLDVGDYILHDAEGEISLVTRKAGDLYTSIFDGHFADELNRCMKLIESLGGRGKLFWIQEGLWSTVYPNGGKGGMDYFKRSGPKWFRSTFHNGSSEKVYSNVQLSLTMAGIIFLSTGTLHETALMLAAIHERGQQGWPSKLTSSLRRPQLRWSEDSRVQRLMSIWPHLQEASATALIHEFSSVFAICSLAMHPSDYKKLLVVQGIGKKGLSNFQEALS</sequence>
<feature type="domain" description="ERCC4" evidence="1">
    <location>
        <begin position="6"/>
        <end position="79"/>
    </location>
</feature>
<dbReference type="EMBL" id="LAZR01000285">
    <property type="protein sequence ID" value="KKN77100.1"/>
    <property type="molecule type" value="Genomic_DNA"/>
</dbReference>
<comment type="caution">
    <text evidence="2">The sequence shown here is derived from an EMBL/GenBank/DDBJ whole genome shotgun (WGS) entry which is preliminary data.</text>
</comment>
<protein>
    <recommendedName>
        <fullName evidence="1">ERCC4 domain-containing protein</fullName>
    </recommendedName>
</protein>
<proteinExistence type="predicted"/>
<organism evidence="2">
    <name type="scientific">marine sediment metagenome</name>
    <dbReference type="NCBI Taxonomy" id="412755"/>
    <lineage>
        <taxon>unclassified sequences</taxon>
        <taxon>metagenomes</taxon>
        <taxon>ecological metagenomes</taxon>
    </lineage>
</organism>
<dbReference type="SUPFAM" id="SSF52980">
    <property type="entry name" value="Restriction endonuclease-like"/>
    <property type="match status" value="1"/>
</dbReference>
<reference evidence="2" key="1">
    <citation type="journal article" date="2015" name="Nature">
        <title>Complex archaea that bridge the gap between prokaryotes and eukaryotes.</title>
        <authorList>
            <person name="Spang A."/>
            <person name="Saw J.H."/>
            <person name="Jorgensen S.L."/>
            <person name="Zaremba-Niedzwiedzka K."/>
            <person name="Martijn J."/>
            <person name="Lind A.E."/>
            <person name="van Eijk R."/>
            <person name="Schleper C."/>
            <person name="Guy L."/>
            <person name="Ettema T.J."/>
        </authorList>
    </citation>
    <scope>NUCLEOTIDE SEQUENCE</scope>
</reference>
<dbReference type="GO" id="GO:0006259">
    <property type="term" value="P:DNA metabolic process"/>
    <property type="evidence" value="ECO:0007669"/>
    <property type="project" value="UniProtKB-ARBA"/>
</dbReference>
<accession>A0A0F9T7A6</accession>
<evidence type="ECO:0000259" key="1">
    <source>
        <dbReference type="Pfam" id="PF02732"/>
    </source>
</evidence>
<dbReference type="Gene3D" id="3.40.50.10130">
    <property type="match status" value="1"/>
</dbReference>
<dbReference type="AlphaFoldDB" id="A0A0F9T7A6"/>
<dbReference type="Pfam" id="PF02732">
    <property type="entry name" value="ERCC4"/>
    <property type="match status" value="1"/>
</dbReference>
<gene>
    <name evidence="2" type="ORF">LCGC14_0364410</name>
</gene>
<evidence type="ECO:0000313" key="2">
    <source>
        <dbReference type="EMBL" id="KKN77100.1"/>
    </source>
</evidence>
<dbReference type="GO" id="GO:0004518">
    <property type="term" value="F:nuclease activity"/>
    <property type="evidence" value="ECO:0007669"/>
    <property type="project" value="InterPro"/>
</dbReference>
<dbReference type="InterPro" id="IPR006166">
    <property type="entry name" value="ERCC4_domain"/>
</dbReference>
<name>A0A0F9T7A6_9ZZZZ</name>
<dbReference type="GO" id="GO:0003677">
    <property type="term" value="F:DNA binding"/>
    <property type="evidence" value="ECO:0007669"/>
    <property type="project" value="InterPro"/>
</dbReference>